<protein>
    <recommendedName>
        <fullName evidence="3">DUF5082 domain-containing protein</fullName>
    </recommendedName>
</protein>
<dbReference type="Proteomes" id="UP000642571">
    <property type="component" value="Unassembled WGS sequence"/>
</dbReference>
<dbReference type="EMBL" id="BMIN01000004">
    <property type="protein sequence ID" value="GGD07877.1"/>
    <property type="molecule type" value="Genomic_DNA"/>
</dbReference>
<comment type="caution">
    <text evidence="1">The sequence shown here is derived from an EMBL/GenBank/DDBJ whole genome shotgun (WGS) entry which is preliminary data.</text>
</comment>
<name>A0ABQ1PYS2_9BACI</name>
<reference evidence="2" key="1">
    <citation type="journal article" date="2019" name="Int. J. Syst. Evol. Microbiol.">
        <title>The Global Catalogue of Microorganisms (GCM) 10K type strain sequencing project: providing services to taxonomists for standard genome sequencing and annotation.</title>
        <authorList>
            <consortium name="The Broad Institute Genomics Platform"/>
            <consortium name="The Broad Institute Genome Sequencing Center for Infectious Disease"/>
            <person name="Wu L."/>
            <person name="Ma J."/>
        </authorList>
    </citation>
    <scope>NUCLEOTIDE SEQUENCE [LARGE SCALE GENOMIC DNA]</scope>
    <source>
        <strain evidence="2">CGMCC 1.15353</strain>
    </source>
</reference>
<gene>
    <name evidence="1" type="ORF">GCM10011389_14260</name>
</gene>
<keyword evidence="2" id="KW-1185">Reference proteome</keyword>
<proteinExistence type="predicted"/>
<evidence type="ECO:0008006" key="3">
    <source>
        <dbReference type="Google" id="ProtNLM"/>
    </source>
</evidence>
<accession>A0ABQ1PYS2</accession>
<dbReference type="RefSeq" id="WP_188652226.1">
    <property type="nucleotide sequence ID" value="NZ_BMIN01000004.1"/>
</dbReference>
<evidence type="ECO:0000313" key="2">
    <source>
        <dbReference type="Proteomes" id="UP000642571"/>
    </source>
</evidence>
<sequence>MYATDKQVVWNLAEDLMYHIEKYRKAREMSEEKSQQEFNEKLANEIFEGDNQYVQNKLNIDGVTYWENVIEAKIETINIIGGLDLMKEVHNRLEIYDEEVAKLERESIHYASAFNSLAHGIGNWFD</sequence>
<evidence type="ECO:0000313" key="1">
    <source>
        <dbReference type="EMBL" id="GGD07877.1"/>
    </source>
</evidence>
<organism evidence="1 2">
    <name type="scientific">Pontibacillus salipaludis</name>
    <dbReference type="NCBI Taxonomy" id="1697394"/>
    <lineage>
        <taxon>Bacteria</taxon>
        <taxon>Bacillati</taxon>
        <taxon>Bacillota</taxon>
        <taxon>Bacilli</taxon>
        <taxon>Bacillales</taxon>
        <taxon>Bacillaceae</taxon>
        <taxon>Pontibacillus</taxon>
    </lineage>
</organism>